<dbReference type="EMBL" id="CAJVQC010003902">
    <property type="protein sequence ID" value="CAG8533674.1"/>
    <property type="molecule type" value="Genomic_DNA"/>
</dbReference>
<accession>A0ACA9LLR6</accession>
<dbReference type="Proteomes" id="UP000789920">
    <property type="component" value="Unassembled WGS sequence"/>
</dbReference>
<name>A0ACA9LLR6_9GLOM</name>
<proteinExistence type="predicted"/>
<protein>
    <submittedName>
        <fullName evidence="1">33217_t:CDS:1</fullName>
    </submittedName>
</protein>
<reference evidence="1" key="1">
    <citation type="submission" date="2021-06" db="EMBL/GenBank/DDBJ databases">
        <authorList>
            <person name="Kallberg Y."/>
            <person name="Tangrot J."/>
            <person name="Rosling A."/>
        </authorList>
    </citation>
    <scope>NUCLEOTIDE SEQUENCE</scope>
    <source>
        <strain evidence="1">MA461A</strain>
    </source>
</reference>
<evidence type="ECO:0000313" key="2">
    <source>
        <dbReference type="Proteomes" id="UP000789920"/>
    </source>
</evidence>
<organism evidence="1 2">
    <name type="scientific">Racocetra persica</name>
    <dbReference type="NCBI Taxonomy" id="160502"/>
    <lineage>
        <taxon>Eukaryota</taxon>
        <taxon>Fungi</taxon>
        <taxon>Fungi incertae sedis</taxon>
        <taxon>Mucoromycota</taxon>
        <taxon>Glomeromycotina</taxon>
        <taxon>Glomeromycetes</taxon>
        <taxon>Diversisporales</taxon>
        <taxon>Gigasporaceae</taxon>
        <taxon>Racocetra</taxon>
    </lineage>
</organism>
<sequence>MRFCGGYKFKKLDIITLEPEPSNIYDINAIKIIVDGIYKAYVAKNENESIGDLIKRYLTYQEMS</sequence>
<gene>
    <name evidence="1" type="ORF">RPERSI_LOCUS3252</name>
</gene>
<evidence type="ECO:0000313" key="1">
    <source>
        <dbReference type="EMBL" id="CAG8533674.1"/>
    </source>
</evidence>
<keyword evidence="2" id="KW-1185">Reference proteome</keyword>
<comment type="caution">
    <text evidence="1">The sequence shown here is derived from an EMBL/GenBank/DDBJ whole genome shotgun (WGS) entry which is preliminary data.</text>
</comment>